<accession>A0A4R1B0Z4</accession>
<comment type="subcellular location">
    <subcellularLocation>
        <location evidence="3">Cytoplasm</location>
    </subcellularLocation>
</comment>
<keyword evidence="5" id="KW-1185">Reference proteome</keyword>
<sequence length="119" mass="13083">MVPGEYRLAEGAIEINAGRRTAKIRVSNTGDRPIQVGSHIHFVEVNRELSFDRKETIGMRLNIPAGTAVRFEPGEEKEIELTEIGGARCVYGVADLTNGSIDNKDEIIKKAQELGYKGV</sequence>
<evidence type="ECO:0000313" key="5">
    <source>
        <dbReference type="Proteomes" id="UP000293846"/>
    </source>
</evidence>
<dbReference type="FunFam" id="2.10.150.10:FF:000001">
    <property type="entry name" value="Urease subunit beta"/>
    <property type="match status" value="1"/>
</dbReference>
<dbReference type="HAMAP" id="MF_01954">
    <property type="entry name" value="Urease_beta"/>
    <property type="match status" value="1"/>
</dbReference>
<dbReference type="Gene3D" id="2.10.150.10">
    <property type="entry name" value="Urease, beta subunit"/>
    <property type="match status" value="1"/>
</dbReference>
<evidence type="ECO:0000256" key="2">
    <source>
        <dbReference type="ARBA" id="ARBA00047778"/>
    </source>
</evidence>
<keyword evidence="3" id="KW-0963">Cytoplasm</keyword>
<dbReference type="NCBIfam" id="TIGR00192">
    <property type="entry name" value="urease_beta"/>
    <property type="match status" value="1"/>
</dbReference>
<dbReference type="PANTHER" id="PTHR33569:SF1">
    <property type="entry name" value="UREASE"/>
    <property type="match status" value="1"/>
</dbReference>
<dbReference type="RefSeq" id="WP_131236655.1">
    <property type="nucleotide sequence ID" value="NZ_CP183326.1"/>
</dbReference>
<comment type="caution">
    <text evidence="4">The sequence shown here is derived from an EMBL/GenBank/DDBJ whole genome shotgun (WGS) entry which is preliminary data.</text>
</comment>
<reference evidence="4 5" key="1">
    <citation type="submission" date="2019-03" db="EMBL/GenBank/DDBJ databases">
        <authorList>
            <person name="Jensen L."/>
            <person name="Storgaard J."/>
            <person name="Sulaj E."/>
            <person name="Schramm A."/>
            <person name="Marshall I.P.G."/>
        </authorList>
    </citation>
    <scope>NUCLEOTIDE SEQUENCE [LARGE SCALE GENOMIC DNA]</scope>
    <source>
        <strain evidence="4 5">2017H2G3</strain>
    </source>
</reference>
<dbReference type="NCBIfam" id="NF009682">
    <property type="entry name" value="PRK13203.1"/>
    <property type="match status" value="1"/>
</dbReference>
<dbReference type="InterPro" id="IPR002019">
    <property type="entry name" value="Urease_beta-like"/>
</dbReference>
<evidence type="ECO:0000256" key="1">
    <source>
        <dbReference type="ARBA" id="ARBA00022801"/>
    </source>
</evidence>
<dbReference type="InterPro" id="IPR050069">
    <property type="entry name" value="Urease_subunit"/>
</dbReference>
<dbReference type="InterPro" id="IPR036461">
    <property type="entry name" value="Urease_betasu_sf"/>
</dbReference>
<protein>
    <recommendedName>
        <fullName evidence="3">Urease subunit beta</fullName>
        <ecNumber evidence="3">3.5.1.5</ecNumber>
    </recommendedName>
    <alternativeName>
        <fullName evidence="3">Urea amidohydrolase subunit beta</fullName>
    </alternativeName>
</protein>
<dbReference type="AlphaFoldDB" id="A0A4R1B0Z4"/>
<dbReference type="CDD" id="cd00407">
    <property type="entry name" value="Urease_beta"/>
    <property type="match status" value="1"/>
</dbReference>
<dbReference type="EMBL" id="SJTH01000007">
    <property type="protein sequence ID" value="TCJ04839.1"/>
    <property type="molecule type" value="Genomic_DNA"/>
</dbReference>
<dbReference type="Proteomes" id="UP000293846">
    <property type="component" value="Unassembled WGS sequence"/>
</dbReference>
<comment type="similarity">
    <text evidence="3">Belongs to the urease beta subunit family.</text>
</comment>
<dbReference type="SUPFAM" id="SSF51278">
    <property type="entry name" value="Urease, beta-subunit"/>
    <property type="match status" value="1"/>
</dbReference>
<gene>
    <name evidence="3" type="primary">ureB</name>
    <name evidence="4" type="ORF">E0Y62_07685</name>
</gene>
<dbReference type="UniPathway" id="UPA00258">
    <property type="reaction ID" value="UER00370"/>
</dbReference>
<name>A0A4R1B0Z4_9BACI</name>
<evidence type="ECO:0000313" key="4">
    <source>
        <dbReference type="EMBL" id="TCJ04839.1"/>
    </source>
</evidence>
<dbReference type="EC" id="3.5.1.5" evidence="3"/>
<dbReference type="PANTHER" id="PTHR33569">
    <property type="entry name" value="UREASE"/>
    <property type="match status" value="1"/>
</dbReference>
<dbReference type="GO" id="GO:0009039">
    <property type="term" value="F:urease activity"/>
    <property type="evidence" value="ECO:0007669"/>
    <property type="project" value="UniProtKB-UniRule"/>
</dbReference>
<comment type="subunit">
    <text evidence="3">Heterotrimer of UreA (gamma), UreB (beta) and UreC (alpha) subunits. Three heterotrimers associate to form the active enzyme.</text>
</comment>
<dbReference type="Pfam" id="PF00699">
    <property type="entry name" value="Urease_beta"/>
    <property type="match status" value="1"/>
</dbReference>
<evidence type="ECO:0000256" key="3">
    <source>
        <dbReference type="HAMAP-Rule" id="MF_01954"/>
    </source>
</evidence>
<organism evidence="4 5">
    <name type="scientific">Cytobacillus praedii</name>
    <dbReference type="NCBI Taxonomy" id="1742358"/>
    <lineage>
        <taxon>Bacteria</taxon>
        <taxon>Bacillati</taxon>
        <taxon>Bacillota</taxon>
        <taxon>Bacilli</taxon>
        <taxon>Bacillales</taxon>
        <taxon>Bacillaceae</taxon>
        <taxon>Cytobacillus</taxon>
    </lineage>
</organism>
<proteinExistence type="inferred from homology"/>
<dbReference type="GO" id="GO:0043419">
    <property type="term" value="P:urea catabolic process"/>
    <property type="evidence" value="ECO:0007669"/>
    <property type="project" value="UniProtKB-UniRule"/>
</dbReference>
<dbReference type="GO" id="GO:0035550">
    <property type="term" value="C:urease complex"/>
    <property type="evidence" value="ECO:0007669"/>
    <property type="project" value="InterPro"/>
</dbReference>
<keyword evidence="1 3" id="KW-0378">Hydrolase</keyword>
<comment type="pathway">
    <text evidence="3">Nitrogen metabolism; urea degradation; CO(2) and NH(3) from urea (urease route): step 1/1.</text>
</comment>
<comment type="catalytic activity">
    <reaction evidence="2 3">
        <text>urea + 2 H2O + H(+) = hydrogencarbonate + 2 NH4(+)</text>
        <dbReference type="Rhea" id="RHEA:20557"/>
        <dbReference type="ChEBI" id="CHEBI:15377"/>
        <dbReference type="ChEBI" id="CHEBI:15378"/>
        <dbReference type="ChEBI" id="CHEBI:16199"/>
        <dbReference type="ChEBI" id="CHEBI:17544"/>
        <dbReference type="ChEBI" id="CHEBI:28938"/>
        <dbReference type="EC" id="3.5.1.5"/>
    </reaction>
</comment>
<dbReference type="OrthoDB" id="9797217at2"/>